<proteinExistence type="predicted"/>
<protein>
    <submittedName>
        <fullName evidence="2">Matrix</fullName>
    </submittedName>
</protein>
<evidence type="ECO:0000313" key="2">
    <source>
        <dbReference type="EMBL" id="AJR28406.1"/>
    </source>
</evidence>
<evidence type="ECO:0000313" key="3">
    <source>
        <dbReference type="Proteomes" id="UP000201903"/>
    </source>
</evidence>
<organism evidence="2 3">
    <name type="scientific">Klamath virus</name>
    <dbReference type="NCBI Taxonomy" id="909206"/>
    <lineage>
        <taxon>Viruses</taxon>
        <taxon>Riboviria</taxon>
        <taxon>Orthornavirae</taxon>
        <taxon>Negarnaviricota</taxon>
        <taxon>Haploviricotina</taxon>
        <taxon>Monjiviricetes</taxon>
        <taxon>Mononegavirales</taxon>
        <taxon>Rhabdoviridae</taxon>
        <taxon>Alpharhabdovirinae</taxon>
        <taxon>Tupavirus</taxon>
        <taxon>Tupavirus klamath</taxon>
    </lineage>
</organism>
<dbReference type="KEGG" id="vg:37627453"/>
<reference evidence="2 3" key="1">
    <citation type="journal article" date="2015" name="PLoS Pathog.">
        <title>Evolution of genome size and complexity in the rhabdoviridae.</title>
        <authorList>
            <person name="Walker P.J."/>
            <person name="Firth C."/>
            <person name="Widen S.G."/>
            <person name="Blasdell K.R."/>
            <person name="Guzman H."/>
            <person name="Wood T.G."/>
            <person name="Paradkar P.N."/>
            <person name="Holmes E.C."/>
            <person name="Tesh R.B."/>
            <person name="Vasilakis N."/>
        </authorList>
    </citation>
    <scope>NUCLEOTIDE SEQUENCE [LARGE SCALE GENOMIC DNA]</scope>
    <source>
        <strain evidence="2 3">M-1056</strain>
    </source>
</reference>
<dbReference type="GeneID" id="37627453"/>
<sequence length="203" mass="23085">MFSRWWSSSDTDSSSEMPRPSSPTIPSELLEVQIRKAIDNSKKAFRVSGKIILTSESKTLTPRDVTLILHDWSQTYSGPFLLEGILKGIILLAGSELHMTPWVDGGKYGRTLNYECMFPFRSADVIPQKYLSYKHEGRRRAGGLSCYMTIEAEFQPALGAVPDYNKLLGNCRKEKFYPDDPASVLETWYLKILIDEKTKEVCF</sequence>
<name>A0A0D3R1B6_9RHAB</name>
<dbReference type="Proteomes" id="UP000201903">
    <property type="component" value="Segment"/>
</dbReference>
<keyword evidence="3" id="KW-1185">Reference proteome</keyword>
<feature type="region of interest" description="Disordered" evidence="1">
    <location>
        <begin position="1"/>
        <end position="25"/>
    </location>
</feature>
<dbReference type="EMBL" id="KM204999">
    <property type="protein sequence ID" value="AJR28406.1"/>
    <property type="molecule type" value="Viral_cRNA"/>
</dbReference>
<evidence type="ECO:0000256" key="1">
    <source>
        <dbReference type="SAM" id="MobiDB-lite"/>
    </source>
</evidence>
<feature type="compositionally biased region" description="Low complexity" evidence="1">
    <location>
        <begin position="1"/>
        <end position="15"/>
    </location>
</feature>
<accession>A0A0D3R1B6</accession>
<dbReference type="RefSeq" id="YP_009362262.1">
    <property type="nucleotide sequence ID" value="NC_034549.1"/>
</dbReference>